<dbReference type="AlphaFoldDB" id="A0A4D6L4D3"/>
<evidence type="ECO:0000256" key="1">
    <source>
        <dbReference type="SAM" id="MobiDB-lite"/>
    </source>
</evidence>
<sequence length="77" mass="8480">MDNNCHHSISTASHFYLCSSPPPTNILLLFVFLSTSIDIPLSLFHPSTVEGTNLSEDNLKNMDGEKKNSKACTDQNP</sequence>
<dbReference type="Proteomes" id="UP000501690">
    <property type="component" value="Linkage Group LG2"/>
</dbReference>
<evidence type="ECO:0000313" key="2">
    <source>
        <dbReference type="EMBL" id="QCD83315.1"/>
    </source>
</evidence>
<dbReference type="EMBL" id="CP039346">
    <property type="protein sequence ID" value="QCD83315.1"/>
    <property type="molecule type" value="Genomic_DNA"/>
</dbReference>
<reference evidence="2 3" key="1">
    <citation type="submission" date="2019-04" db="EMBL/GenBank/DDBJ databases">
        <title>An improved genome assembly and genetic linkage map for asparagus bean, Vigna unguiculata ssp. sesquipedialis.</title>
        <authorList>
            <person name="Xia Q."/>
            <person name="Zhang R."/>
            <person name="Dong Y."/>
        </authorList>
    </citation>
    <scope>NUCLEOTIDE SEQUENCE [LARGE SCALE GENOMIC DNA]</scope>
    <source>
        <tissue evidence="2">Leaf</tissue>
    </source>
</reference>
<evidence type="ECO:0000313" key="3">
    <source>
        <dbReference type="Proteomes" id="UP000501690"/>
    </source>
</evidence>
<protein>
    <submittedName>
        <fullName evidence="2">Uncharacterized protein</fullName>
    </submittedName>
</protein>
<accession>A0A4D6L4D3</accession>
<feature type="region of interest" description="Disordered" evidence="1">
    <location>
        <begin position="53"/>
        <end position="77"/>
    </location>
</feature>
<feature type="compositionally biased region" description="Basic and acidic residues" evidence="1">
    <location>
        <begin position="57"/>
        <end position="68"/>
    </location>
</feature>
<keyword evidence="3" id="KW-1185">Reference proteome</keyword>
<gene>
    <name evidence="2" type="ORF">DEO72_LG2g3659</name>
</gene>
<name>A0A4D6L4D3_VIGUN</name>
<organism evidence="2 3">
    <name type="scientific">Vigna unguiculata</name>
    <name type="common">Cowpea</name>
    <dbReference type="NCBI Taxonomy" id="3917"/>
    <lineage>
        <taxon>Eukaryota</taxon>
        <taxon>Viridiplantae</taxon>
        <taxon>Streptophyta</taxon>
        <taxon>Embryophyta</taxon>
        <taxon>Tracheophyta</taxon>
        <taxon>Spermatophyta</taxon>
        <taxon>Magnoliopsida</taxon>
        <taxon>eudicotyledons</taxon>
        <taxon>Gunneridae</taxon>
        <taxon>Pentapetalae</taxon>
        <taxon>rosids</taxon>
        <taxon>fabids</taxon>
        <taxon>Fabales</taxon>
        <taxon>Fabaceae</taxon>
        <taxon>Papilionoideae</taxon>
        <taxon>50 kb inversion clade</taxon>
        <taxon>NPAAA clade</taxon>
        <taxon>indigoferoid/millettioid clade</taxon>
        <taxon>Phaseoleae</taxon>
        <taxon>Vigna</taxon>
    </lineage>
</organism>
<proteinExistence type="predicted"/>